<gene>
    <name evidence="3" type="primary">LOC113203934</name>
</gene>
<dbReference type="PANTHER" id="PTHR46113:SF1">
    <property type="entry name" value="PEPTIDASE M17 LEUCYL AMINOPEPTIDASE N-TERMINAL DOMAIN-CONTAINING PROTEIN"/>
    <property type="match status" value="1"/>
</dbReference>
<evidence type="ECO:0000313" key="2">
    <source>
        <dbReference type="Proteomes" id="UP000504606"/>
    </source>
</evidence>
<dbReference type="OrthoDB" id="6626714at2759"/>
<evidence type="ECO:0000256" key="1">
    <source>
        <dbReference type="SAM" id="MobiDB-lite"/>
    </source>
</evidence>
<evidence type="ECO:0000313" key="3">
    <source>
        <dbReference type="RefSeq" id="XP_052131563.1"/>
    </source>
</evidence>
<dbReference type="RefSeq" id="XP_052131563.1">
    <property type="nucleotide sequence ID" value="XM_052275603.1"/>
</dbReference>
<feature type="region of interest" description="Disordered" evidence="1">
    <location>
        <begin position="153"/>
        <end position="188"/>
    </location>
</feature>
<sequence length="738" mass="82834">MYLLGEPSTSLVPAERTAKGKKVPSLKDSLRYLQYLLKSDSEGPERRTKDECLSLVVAEARQVWTSIGFSDQTLIDSHKAKAKLDKFHLRYLTLCKSKLKTSEHQRRTETEFSKELDSIFDIAKQSTEDTLPTIVKQFLLDARKTPTTLFKSVLESTPTTSNNRERHPVQPLEDHLTPLPSTSSGGMTLRPRSLVFQTMCTDSSDSTCPSEKTSGSSSSAPPKKKQNVSPMVPTLDRVKTSHRGAAHILRTALATANTQENVPSTSLSTVYRIRVKTRSKIAKAIMTDFVPPEQLTVHFDSKKMKNLTNTHDIERFPVLVTGPASTDQLLGAPALKSGRGEDQATAVHKLLVQWGIASQVKCVSGDTTNSVSGWRKGAIHYLEAKLEKDLLYLACRRHVYETLLEGVAVLSTGPSQSPEVALFKKFKDFWPKLDMTSYQDGPSDENVWAAIEPTRQDIINFANNQLQEFQPRDDYRELLHLTLLFSGEIPEGGAKFTKPGALSKARWMMYLIYAFKTWMFRGQFPLTADQETGLRQLCIFGVNVYIKRWFSASTIAAISPREDLNLLKELRLLAKGGSLQAEAAAALHKLEGALWYLSDRLIPLALFDDQVPNDEKDLIAKAILEPQHQPSKKNHRWRRSPKDIEETTQLADLITTDSKSFFETLSLSSDFLHSPASEWKDTRTFTAAKDVVDSLKVTNEIAERGVALSKDYSPMCKIEENYQNLLLVVDLDRKLNKL</sequence>
<feature type="region of interest" description="Disordered" evidence="1">
    <location>
        <begin position="200"/>
        <end position="230"/>
    </location>
</feature>
<dbReference type="KEGG" id="foc:113203934"/>
<protein>
    <submittedName>
        <fullName evidence="3">Uncharacterized protein LOC113203934 isoform X1</fullName>
    </submittedName>
</protein>
<organism evidence="2 3">
    <name type="scientific">Frankliniella occidentalis</name>
    <name type="common">Western flower thrips</name>
    <name type="synonym">Euthrips occidentalis</name>
    <dbReference type="NCBI Taxonomy" id="133901"/>
    <lineage>
        <taxon>Eukaryota</taxon>
        <taxon>Metazoa</taxon>
        <taxon>Ecdysozoa</taxon>
        <taxon>Arthropoda</taxon>
        <taxon>Hexapoda</taxon>
        <taxon>Insecta</taxon>
        <taxon>Pterygota</taxon>
        <taxon>Neoptera</taxon>
        <taxon>Paraneoptera</taxon>
        <taxon>Thysanoptera</taxon>
        <taxon>Terebrantia</taxon>
        <taxon>Thripoidea</taxon>
        <taxon>Thripidae</taxon>
        <taxon>Frankliniella</taxon>
    </lineage>
</organism>
<name>A0A9C6XUG6_FRAOC</name>
<feature type="compositionally biased region" description="Basic and acidic residues" evidence="1">
    <location>
        <begin position="163"/>
        <end position="176"/>
    </location>
</feature>
<accession>A0A9C6XUG6</accession>
<feature type="compositionally biased region" description="Polar residues" evidence="1">
    <location>
        <begin position="153"/>
        <end position="162"/>
    </location>
</feature>
<proteinExistence type="predicted"/>
<keyword evidence="2" id="KW-1185">Reference proteome</keyword>
<dbReference type="Proteomes" id="UP000504606">
    <property type="component" value="Unplaced"/>
</dbReference>
<dbReference type="AlphaFoldDB" id="A0A9C6XUG6"/>
<dbReference type="PANTHER" id="PTHR46113">
    <property type="entry name" value="SNAC DOMAIN-CONTAINING PROTEIN"/>
    <property type="match status" value="1"/>
</dbReference>
<feature type="compositionally biased region" description="Low complexity" evidence="1">
    <location>
        <begin position="206"/>
        <end position="221"/>
    </location>
</feature>
<reference evidence="3" key="1">
    <citation type="submission" date="2025-08" db="UniProtKB">
        <authorList>
            <consortium name="RefSeq"/>
        </authorList>
    </citation>
    <scope>IDENTIFICATION</scope>
    <source>
        <tissue evidence="3">Whole organism</tissue>
    </source>
</reference>
<dbReference type="GeneID" id="113203934"/>